<dbReference type="RefSeq" id="WP_136852419.1">
    <property type="nucleotide sequence ID" value="NZ_SWCI01000003.1"/>
</dbReference>
<dbReference type="GO" id="GO:0004144">
    <property type="term" value="F:diacylglycerol O-acyltransferase activity"/>
    <property type="evidence" value="ECO:0007669"/>
    <property type="project" value="UniProtKB-EC"/>
</dbReference>
<dbReference type="OrthoDB" id="9810950at2"/>
<dbReference type="GO" id="GO:0005886">
    <property type="term" value="C:plasma membrane"/>
    <property type="evidence" value="ECO:0007669"/>
    <property type="project" value="TreeGrafter"/>
</dbReference>
<proteinExistence type="inferred from homology"/>
<sequence length="467" mass="52892">MARLSLIDASFVLFETRSTPMHVGGLFLVAPDTPDYAERLFQHMMDSNRVHAPFNRVLHFGPGLWPSWKRRQQLDLRRHLFRHHLEDHGGESQLQRLLESLHSRQMDRHKPLWECHLVEGLEQGQVAVYVKIHHACADGMKLSALMQQMLSLNPDSSVSPAFWQFPLHRHHNPNPTLKLAYDFAHSLYHQIQELPNLAKLTGKLLSRAFYPSISRLPIPFTAERTLFNQGPEDKRVIAWGNLPLGSIRRISQFTGASINEVVLAVCDAALHQYLIEHQRPSDKPLVAIMPVNMKGDGDTRDNHFSPALIELGRRQNQPTERLKEIMISSRQIKHEAKSFSPTAFMNLSVVTNALMLLIGRLGLDTRLPAISNLIISNVPGPKEPRYLYGAPIRSITPFSLLLPGQSLNITMFSYNDQLNIGVTACQGALSDADRLVPYINRALTALELDLLSVTLEMANREKEKQLQ</sequence>
<dbReference type="GO" id="GO:0051701">
    <property type="term" value="P:biological process involved in interaction with host"/>
    <property type="evidence" value="ECO:0007669"/>
    <property type="project" value="TreeGrafter"/>
</dbReference>
<evidence type="ECO:0000313" key="13">
    <source>
        <dbReference type="EMBL" id="TKB49870.1"/>
    </source>
</evidence>
<evidence type="ECO:0000259" key="11">
    <source>
        <dbReference type="Pfam" id="PF03007"/>
    </source>
</evidence>
<dbReference type="Proteomes" id="UP000305674">
    <property type="component" value="Unassembled WGS sequence"/>
</dbReference>
<evidence type="ECO:0000256" key="3">
    <source>
        <dbReference type="ARBA" id="ARBA00009587"/>
    </source>
</evidence>
<gene>
    <name evidence="13" type="ORF">FCL40_06870</name>
</gene>
<dbReference type="NCBIfam" id="TIGR02946">
    <property type="entry name" value="acyl_WS_DGAT"/>
    <property type="match status" value="1"/>
</dbReference>
<dbReference type="InterPro" id="IPR045034">
    <property type="entry name" value="O-acyltransferase_WSD1-like"/>
</dbReference>
<organism evidence="13 14">
    <name type="scientific">Ferrimonas sediminicola</name>
    <dbReference type="NCBI Taxonomy" id="2569538"/>
    <lineage>
        <taxon>Bacteria</taxon>
        <taxon>Pseudomonadati</taxon>
        <taxon>Pseudomonadota</taxon>
        <taxon>Gammaproteobacteria</taxon>
        <taxon>Alteromonadales</taxon>
        <taxon>Ferrimonadaceae</taxon>
        <taxon>Ferrimonas</taxon>
    </lineage>
</organism>
<dbReference type="UniPathway" id="UPA00282"/>
<dbReference type="AlphaFoldDB" id="A0A4U1BG00"/>
<keyword evidence="7" id="KW-0319">Glycerol metabolism</keyword>
<keyword evidence="5" id="KW-0444">Lipid biosynthesis</keyword>
<keyword evidence="8" id="KW-0443">Lipid metabolism</keyword>
<dbReference type="InterPro" id="IPR004255">
    <property type="entry name" value="O-acyltransferase_WSD1_N"/>
</dbReference>
<dbReference type="Pfam" id="PF03007">
    <property type="entry name" value="WS_DGAT_cat"/>
    <property type="match status" value="1"/>
</dbReference>
<dbReference type="InterPro" id="IPR009721">
    <property type="entry name" value="O-acyltransferase_WSD1_C"/>
</dbReference>
<dbReference type="SUPFAM" id="SSF52777">
    <property type="entry name" value="CoA-dependent acyltransferases"/>
    <property type="match status" value="1"/>
</dbReference>
<evidence type="ECO:0000256" key="7">
    <source>
        <dbReference type="ARBA" id="ARBA00022798"/>
    </source>
</evidence>
<evidence type="ECO:0000256" key="5">
    <source>
        <dbReference type="ARBA" id="ARBA00022516"/>
    </source>
</evidence>
<dbReference type="PANTHER" id="PTHR31650:SF1">
    <property type="entry name" value="WAX ESTER SYNTHASE_DIACYLGLYCEROL ACYLTRANSFERASE 4-RELATED"/>
    <property type="match status" value="1"/>
</dbReference>
<feature type="domain" description="O-acyltransferase WSD1 C-terminal" evidence="12">
    <location>
        <begin position="302"/>
        <end position="446"/>
    </location>
</feature>
<evidence type="ECO:0000256" key="9">
    <source>
        <dbReference type="ARBA" id="ARBA00023315"/>
    </source>
</evidence>
<dbReference type="GO" id="GO:0019432">
    <property type="term" value="P:triglyceride biosynthetic process"/>
    <property type="evidence" value="ECO:0007669"/>
    <property type="project" value="UniProtKB-UniPathway"/>
</dbReference>
<dbReference type="Gene3D" id="3.30.559.10">
    <property type="entry name" value="Chloramphenicol acetyltransferase-like domain"/>
    <property type="match status" value="1"/>
</dbReference>
<evidence type="ECO:0000256" key="2">
    <source>
        <dbReference type="ARBA" id="ARBA00005189"/>
    </source>
</evidence>
<dbReference type="GO" id="GO:0006071">
    <property type="term" value="P:glycerol metabolic process"/>
    <property type="evidence" value="ECO:0007669"/>
    <property type="project" value="UniProtKB-KW"/>
</dbReference>
<comment type="pathway">
    <text evidence="2">Lipid metabolism.</text>
</comment>
<evidence type="ECO:0000256" key="10">
    <source>
        <dbReference type="ARBA" id="ARBA00048109"/>
    </source>
</evidence>
<comment type="similarity">
    <text evidence="3">Belongs to the long-chain O-acyltransferase family.</text>
</comment>
<evidence type="ECO:0000256" key="6">
    <source>
        <dbReference type="ARBA" id="ARBA00022679"/>
    </source>
</evidence>
<comment type="catalytic activity">
    <reaction evidence="10">
        <text>an acyl-CoA + a 1,2-diacyl-sn-glycerol = a triacyl-sn-glycerol + CoA</text>
        <dbReference type="Rhea" id="RHEA:10868"/>
        <dbReference type="ChEBI" id="CHEBI:17815"/>
        <dbReference type="ChEBI" id="CHEBI:57287"/>
        <dbReference type="ChEBI" id="CHEBI:58342"/>
        <dbReference type="ChEBI" id="CHEBI:64615"/>
        <dbReference type="EC" id="2.3.1.20"/>
    </reaction>
</comment>
<comment type="caution">
    <text evidence="13">The sequence shown here is derived from an EMBL/GenBank/DDBJ whole genome shotgun (WGS) entry which is preliminary data.</text>
</comment>
<dbReference type="GO" id="GO:0071731">
    <property type="term" value="P:response to nitric oxide"/>
    <property type="evidence" value="ECO:0007669"/>
    <property type="project" value="TreeGrafter"/>
</dbReference>
<dbReference type="EMBL" id="SWCI01000003">
    <property type="protein sequence ID" value="TKB49870.1"/>
    <property type="molecule type" value="Genomic_DNA"/>
</dbReference>
<protein>
    <recommendedName>
        <fullName evidence="4">diacylglycerol O-acyltransferase</fullName>
        <ecNumber evidence="4">2.3.1.20</ecNumber>
    </recommendedName>
</protein>
<evidence type="ECO:0000256" key="4">
    <source>
        <dbReference type="ARBA" id="ARBA00013244"/>
    </source>
</evidence>
<evidence type="ECO:0000313" key="14">
    <source>
        <dbReference type="Proteomes" id="UP000305674"/>
    </source>
</evidence>
<feature type="domain" description="O-acyltransferase WSD1-like N-terminal" evidence="11">
    <location>
        <begin position="4"/>
        <end position="262"/>
    </location>
</feature>
<dbReference type="Gene3D" id="3.30.559.30">
    <property type="entry name" value="Nonribosomal peptide synthetase, condensation domain"/>
    <property type="match status" value="1"/>
</dbReference>
<reference evidence="13 14" key="1">
    <citation type="submission" date="2019-04" db="EMBL/GenBank/DDBJ databases">
        <authorList>
            <person name="Hwang J.C."/>
        </authorList>
    </citation>
    <scope>NUCLEOTIDE SEQUENCE [LARGE SCALE GENOMIC DNA]</scope>
    <source>
        <strain evidence="13 14">IMCC35001</strain>
    </source>
</reference>
<dbReference type="EC" id="2.3.1.20" evidence="4"/>
<dbReference type="InterPro" id="IPR014292">
    <property type="entry name" value="Acyl_transf_WS/DGAT"/>
</dbReference>
<dbReference type="Pfam" id="PF06974">
    <property type="entry name" value="WS_DGAT_C"/>
    <property type="match status" value="1"/>
</dbReference>
<evidence type="ECO:0000256" key="8">
    <source>
        <dbReference type="ARBA" id="ARBA00023098"/>
    </source>
</evidence>
<name>A0A4U1BG00_9GAMM</name>
<accession>A0A4U1BG00</accession>
<evidence type="ECO:0000256" key="1">
    <source>
        <dbReference type="ARBA" id="ARBA00004771"/>
    </source>
</evidence>
<evidence type="ECO:0000259" key="12">
    <source>
        <dbReference type="Pfam" id="PF06974"/>
    </source>
</evidence>
<dbReference type="PANTHER" id="PTHR31650">
    <property type="entry name" value="O-ACYLTRANSFERASE (WSD1-LIKE) FAMILY PROTEIN"/>
    <property type="match status" value="1"/>
</dbReference>
<dbReference type="InterPro" id="IPR023213">
    <property type="entry name" value="CAT-like_dom_sf"/>
</dbReference>
<keyword evidence="14" id="KW-1185">Reference proteome</keyword>
<keyword evidence="9 13" id="KW-0012">Acyltransferase</keyword>
<dbReference type="GO" id="GO:0001666">
    <property type="term" value="P:response to hypoxia"/>
    <property type="evidence" value="ECO:0007669"/>
    <property type="project" value="TreeGrafter"/>
</dbReference>
<comment type="pathway">
    <text evidence="1">Glycerolipid metabolism; triacylglycerol biosynthesis.</text>
</comment>
<keyword evidence="6 13" id="KW-0808">Transferase</keyword>